<organism evidence="1 2">
    <name type="scientific">Acidovorax phage ACP17</name>
    <dbReference type="NCBI Taxonomy" id="2010329"/>
    <lineage>
        <taxon>Viruses</taxon>
        <taxon>Duplodnaviria</taxon>
        <taxon>Heunggongvirae</taxon>
        <taxon>Uroviricota</taxon>
        <taxon>Caudoviricetes</taxon>
        <taxon>Busanvirus</taxon>
        <taxon>Busanvirus ACP17</taxon>
    </lineage>
</organism>
<dbReference type="RefSeq" id="YP_009609711.1">
    <property type="nucleotide sequence ID" value="NC_041997.1"/>
</dbReference>
<evidence type="ECO:0000313" key="1">
    <source>
        <dbReference type="EMBL" id="ASD50391.1"/>
    </source>
</evidence>
<accession>A0A218M2X0</accession>
<keyword evidence="2" id="KW-1185">Reference proteome</keyword>
<dbReference type="EMBL" id="KY979132">
    <property type="protein sequence ID" value="ASD50391.1"/>
    <property type="molecule type" value="Genomic_DNA"/>
</dbReference>
<evidence type="ECO:0000313" key="2">
    <source>
        <dbReference type="Proteomes" id="UP000224101"/>
    </source>
</evidence>
<dbReference type="OrthoDB" id="12022at10239"/>
<dbReference type="GeneID" id="40085796"/>
<proteinExistence type="predicted"/>
<reference evidence="1 2" key="1">
    <citation type="submission" date="2017-08" db="EMBL/GenBank/DDBJ databases">
        <title>Characterization and complete genome sequence of novel bacteriophage infecting the causal agent of bacterial fruit blotch, Acidovorax citrulli.</title>
        <authorList>
            <person name="Midani A.R."/>
            <person name="Park S.-H."/>
            <person name="Choi T.-J."/>
        </authorList>
    </citation>
    <scope>NUCLEOTIDE SEQUENCE [LARGE SCALE GENOMIC DNA]</scope>
</reference>
<dbReference type="KEGG" id="vg:40085796"/>
<dbReference type="Proteomes" id="UP000224101">
    <property type="component" value="Segment"/>
</dbReference>
<sequence length="128" mass="14868">MSEKLSPFDIAKNINSHGPRLDTDEAGFESFVIVKIMSNTPDSVFFANELNQYWQLDKQLQYDFLRFGLPKNMRRFGKWEKKSKDDEEDLAAIMEAFGYSRNKALEVYPVVRGKMDEIKAHLNKGGRK</sequence>
<protein>
    <submittedName>
        <fullName evidence="1">DNA polymerase clamp loader subunit</fullName>
    </submittedName>
</protein>
<name>A0A218M2X0_9CAUD</name>
<dbReference type="Gene3D" id="1.20.272.50">
    <property type="entry name" value="Bacteriophage clamp loader A subunit, A' domain"/>
    <property type="match status" value="1"/>
</dbReference>